<feature type="domain" description="Helicase C-terminal" evidence="6">
    <location>
        <begin position="991"/>
        <end position="1156"/>
    </location>
</feature>
<dbReference type="Pfam" id="PF00271">
    <property type="entry name" value="Helicase_C"/>
    <property type="match status" value="1"/>
</dbReference>
<feature type="compositionally biased region" description="Basic and acidic residues" evidence="5">
    <location>
        <begin position="523"/>
        <end position="535"/>
    </location>
</feature>
<sequence>MFSGAERGSAACMRWQDGRSTADLLVSRFIAAHKARHPPSVLPFGEHRNSQGKLWAAEAVDVPEYLNAAPLKGTDWPMDLGRLDIPLQVDTSEDVRKAAAKGMGELMWFPCKSDPRHGGWSSKLRAEFRSKRHRSSKEHLLGHFGGISPHWSGYGEPYSDLACALFVLLVYEIIELEHEIVAGPPPGPSALDPAAASSRTSQQNPAPKGAMVRLTIRLKHQKRSKFADNTSGLLTGRPELCLLIHYLLREGIGSGLTVGPDCDGYLNLGMHGMEDAANSVEDADNSSQDAGPSTSEAVAWQPVPRGDTWACGRQPDPSLGKLELEQMLKGGALKSNAPRAYCPGAVRSKPKQFQLQALDWMLKREETGDARGKGHLSLHPGYLQFITPAGHALHMQREHSFRFTFNLPTCPTSETCGGLLCDHMGLGKTLEVLMLVLARPAGPWAIAQLPKQQPGKQTSQKRKKDKWSEATESSDDTVPIKTTLVIVPAGLRQQWADEIKHHLQRRDITWDFLPALVSAAAEKARPFQGRDERTRRSQRHMTTTQKDEQSEDQDMVPIICENGTPLHTCDIVLASYEHVKQELETAGKKSPLLQYGFWRLVLDEAQQVASTNKAAAVSVSSLWRRHAWVVTGTPMSENARDLGGLLEFLAYKPFYQTREWDAILTMPEWVGAIKQLLHEVMLRRSHADVAGEVALPRCTREDRVLRFSFTEQHCYDQTLRLAGEAIANCYPRWRQPISPMRYFTMLRQICCHPQVVRQNDMLMGDSEHLSMTDLLGRLTLRSFREYDSVAQRLVKARMMLAAVLWKSGAREEGLQEYAAVSQDLQHGKERAACVELVALMNRTGSQGELLSEPKSSAVDITWTPDTSAQEVPGPSARPSEEAAPAKPGTQKGRRAGSKRKATEEEKAAKAEADEKAREAASKQYDNIVRSQRDPVGKATAALQAARDEVARVFKDLQHLYVKYQELRAASKGKQPMGTGGQLPVVEQEDPDTCPICLETSERKAITTCGHLFCRTKLTVADIFDAATDEEAVKAQDQPRVEGKYGTKVDALVKDILEKDPSSPKVLLILMSTGGGAAGLTLTAASRVYLMEPSSNPGLEAQAVGRVHRMGQTRETRVIRLLIEGTVEELVLARQQASHCPENSSLLAADTDYNSVVSMLSNHPGTPPAMAPTMAAH</sequence>
<keyword evidence="8" id="KW-1185">Reference proteome</keyword>
<dbReference type="InterPro" id="IPR000330">
    <property type="entry name" value="SNF2_N"/>
</dbReference>
<dbReference type="CDD" id="cd18793">
    <property type="entry name" value="SF2_C_SNF"/>
    <property type="match status" value="1"/>
</dbReference>
<dbReference type="InterPro" id="IPR013083">
    <property type="entry name" value="Znf_RING/FYVE/PHD"/>
</dbReference>
<dbReference type="SUPFAM" id="SSF57850">
    <property type="entry name" value="RING/U-box"/>
    <property type="match status" value="1"/>
</dbReference>
<dbReference type="PANTHER" id="PTHR45865">
    <property type="entry name" value="E3 UBIQUITIN-PROTEIN LIGASE SHPRH FAMILY MEMBER"/>
    <property type="match status" value="1"/>
</dbReference>
<dbReference type="InterPro" id="IPR049730">
    <property type="entry name" value="SNF2/RAD54-like_C"/>
</dbReference>
<dbReference type="PANTHER" id="PTHR45865:SF1">
    <property type="entry name" value="E3 UBIQUITIN-PROTEIN LIGASE SHPRH"/>
    <property type="match status" value="1"/>
</dbReference>
<gene>
    <name evidence="7" type="ORF">WJX73_004310</name>
</gene>
<dbReference type="InterPro" id="IPR018957">
    <property type="entry name" value="Znf_C3HC4_RING-type"/>
</dbReference>
<keyword evidence="1" id="KW-0479">Metal-binding</keyword>
<dbReference type="GO" id="GO:0008270">
    <property type="term" value="F:zinc ion binding"/>
    <property type="evidence" value="ECO:0007669"/>
    <property type="project" value="UniProtKB-KW"/>
</dbReference>
<dbReference type="SUPFAM" id="SSF52540">
    <property type="entry name" value="P-loop containing nucleoside triphosphate hydrolases"/>
    <property type="match status" value="2"/>
</dbReference>
<dbReference type="Pfam" id="PF00176">
    <property type="entry name" value="SNF2-rel_dom"/>
    <property type="match status" value="1"/>
</dbReference>
<dbReference type="PROSITE" id="PS51194">
    <property type="entry name" value="HELICASE_CTER"/>
    <property type="match status" value="1"/>
</dbReference>
<evidence type="ECO:0000256" key="5">
    <source>
        <dbReference type="SAM" id="MobiDB-lite"/>
    </source>
</evidence>
<evidence type="ECO:0000256" key="3">
    <source>
        <dbReference type="ARBA" id="ARBA00022801"/>
    </source>
</evidence>
<keyword evidence="4" id="KW-0862">Zinc</keyword>
<dbReference type="Proteomes" id="UP001465755">
    <property type="component" value="Unassembled WGS sequence"/>
</dbReference>
<dbReference type="InterPro" id="IPR014001">
    <property type="entry name" value="Helicase_ATP-bd"/>
</dbReference>
<accession>A0AAW1P706</accession>
<reference evidence="7 8" key="1">
    <citation type="journal article" date="2024" name="Nat. Commun.">
        <title>Phylogenomics reveals the evolutionary origins of lichenization in chlorophyte algae.</title>
        <authorList>
            <person name="Puginier C."/>
            <person name="Libourel C."/>
            <person name="Otte J."/>
            <person name="Skaloud P."/>
            <person name="Haon M."/>
            <person name="Grisel S."/>
            <person name="Petersen M."/>
            <person name="Berrin J.G."/>
            <person name="Delaux P.M."/>
            <person name="Dal Grande F."/>
            <person name="Keller J."/>
        </authorList>
    </citation>
    <scope>NUCLEOTIDE SEQUENCE [LARGE SCALE GENOMIC DNA]</scope>
    <source>
        <strain evidence="7 8">SAG 2036</strain>
    </source>
</reference>
<evidence type="ECO:0000313" key="8">
    <source>
        <dbReference type="Proteomes" id="UP001465755"/>
    </source>
</evidence>
<evidence type="ECO:0000256" key="1">
    <source>
        <dbReference type="ARBA" id="ARBA00022723"/>
    </source>
</evidence>
<dbReference type="SMART" id="SM00487">
    <property type="entry name" value="DEXDc"/>
    <property type="match status" value="1"/>
</dbReference>
<proteinExistence type="predicted"/>
<keyword evidence="3" id="KW-0378">Hydrolase</keyword>
<keyword evidence="2" id="KW-0863">Zinc-finger</keyword>
<dbReference type="AlphaFoldDB" id="A0AAW1P706"/>
<dbReference type="Gene3D" id="3.40.50.300">
    <property type="entry name" value="P-loop containing nucleotide triphosphate hydrolases"/>
    <property type="match status" value="1"/>
</dbReference>
<dbReference type="InterPro" id="IPR052583">
    <property type="entry name" value="ATP-helicase/E3_Ub-Ligase"/>
</dbReference>
<feature type="region of interest" description="Disordered" evidence="5">
    <location>
        <begin position="523"/>
        <end position="551"/>
    </location>
</feature>
<dbReference type="InterPro" id="IPR027417">
    <property type="entry name" value="P-loop_NTPase"/>
</dbReference>
<dbReference type="EMBL" id="JALJOQ010000043">
    <property type="protein sequence ID" value="KAK9805425.1"/>
    <property type="molecule type" value="Genomic_DNA"/>
</dbReference>
<dbReference type="InterPro" id="IPR001650">
    <property type="entry name" value="Helicase_C-like"/>
</dbReference>
<dbReference type="GO" id="GO:0016787">
    <property type="term" value="F:hydrolase activity"/>
    <property type="evidence" value="ECO:0007669"/>
    <property type="project" value="UniProtKB-KW"/>
</dbReference>
<dbReference type="Pfam" id="PF00097">
    <property type="entry name" value="zf-C3HC4"/>
    <property type="match status" value="1"/>
</dbReference>
<evidence type="ECO:0000256" key="4">
    <source>
        <dbReference type="ARBA" id="ARBA00022833"/>
    </source>
</evidence>
<evidence type="ECO:0000313" key="7">
    <source>
        <dbReference type="EMBL" id="KAK9805425.1"/>
    </source>
</evidence>
<feature type="compositionally biased region" description="Basic and acidic residues" evidence="5">
    <location>
        <begin position="900"/>
        <end position="920"/>
    </location>
</feature>
<dbReference type="GO" id="GO:0005524">
    <property type="term" value="F:ATP binding"/>
    <property type="evidence" value="ECO:0007669"/>
    <property type="project" value="InterPro"/>
</dbReference>
<organism evidence="7 8">
    <name type="scientific">Symbiochloris irregularis</name>
    <dbReference type="NCBI Taxonomy" id="706552"/>
    <lineage>
        <taxon>Eukaryota</taxon>
        <taxon>Viridiplantae</taxon>
        <taxon>Chlorophyta</taxon>
        <taxon>core chlorophytes</taxon>
        <taxon>Trebouxiophyceae</taxon>
        <taxon>Trebouxiales</taxon>
        <taxon>Trebouxiaceae</taxon>
        <taxon>Symbiochloris</taxon>
    </lineage>
</organism>
<evidence type="ECO:0000256" key="2">
    <source>
        <dbReference type="ARBA" id="ARBA00022771"/>
    </source>
</evidence>
<feature type="region of interest" description="Disordered" evidence="5">
    <location>
        <begin position="864"/>
        <end position="927"/>
    </location>
</feature>
<comment type="caution">
    <text evidence="7">The sequence shown here is derived from an EMBL/GenBank/DDBJ whole genome shotgun (WGS) entry which is preliminary data.</text>
</comment>
<dbReference type="CDD" id="cd16449">
    <property type="entry name" value="RING-HC"/>
    <property type="match status" value="1"/>
</dbReference>
<dbReference type="SMART" id="SM00490">
    <property type="entry name" value="HELICc"/>
    <property type="match status" value="1"/>
</dbReference>
<protein>
    <recommendedName>
        <fullName evidence="6">Helicase C-terminal domain-containing protein</fullName>
    </recommendedName>
</protein>
<name>A0AAW1P706_9CHLO</name>
<dbReference type="Gene3D" id="3.40.50.10810">
    <property type="entry name" value="Tandem AAA-ATPase domain"/>
    <property type="match status" value="1"/>
</dbReference>
<dbReference type="Gene3D" id="3.30.40.10">
    <property type="entry name" value="Zinc/RING finger domain, C3HC4 (zinc finger)"/>
    <property type="match status" value="1"/>
</dbReference>
<evidence type="ECO:0000259" key="6">
    <source>
        <dbReference type="PROSITE" id="PS51194"/>
    </source>
</evidence>
<feature type="compositionally biased region" description="Low complexity" evidence="5">
    <location>
        <begin position="872"/>
        <end position="885"/>
    </location>
</feature>
<feature type="region of interest" description="Disordered" evidence="5">
    <location>
        <begin position="184"/>
        <end position="210"/>
    </location>
</feature>
<dbReference type="InterPro" id="IPR038718">
    <property type="entry name" value="SNF2-like_sf"/>
</dbReference>
<feature type="region of interest" description="Disordered" evidence="5">
    <location>
        <begin position="450"/>
        <end position="475"/>
    </location>
</feature>